<dbReference type="PANTHER" id="PTHR43283">
    <property type="entry name" value="BETA-LACTAMASE-RELATED"/>
    <property type="match status" value="1"/>
</dbReference>
<keyword evidence="4" id="KW-1185">Reference proteome</keyword>
<evidence type="ECO:0000259" key="2">
    <source>
        <dbReference type="Pfam" id="PF00144"/>
    </source>
</evidence>
<name>A0A088GR76_9LACO</name>
<dbReference type="KEGG" id="wct:WS74_0649"/>
<reference evidence="4" key="2">
    <citation type="submission" date="2014-08" db="EMBL/GenBank/DDBJ databases">
        <title>Complete genome of Weissella ceti strain WS74 isolated from diseased rainbow trout in Brazil.</title>
        <authorList>
            <person name="Figueiredo H.C.P."/>
            <person name="Leal C.A.G."/>
            <person name="Pereira F.L."/>
            <person name="Soares S.C."/>
            <person name="Dorella F.A."/>
            <person name="Carvalho A.F."/>
            <person name="Azevedo V.A.C."/>
        </authorList>
    </citation>
    <scope>NUCLEOTIDE SEQUENCE [LARGE SCALE GENOMIC DNA]</scope>
    <source>
        <strain evidence="4">WS74</strain>
    </source>
</reference>
<proteinExistence type="predicted"/>
<dbReference type="InterPro" id="IPR001466">
    <property type="entry name" value="Beta-lactam-related"/>
</dbReference>
<evidence type="ECO:0000313" key="3">
    <source>
        <dbReference type="EMBL" id="AIM62901.1"/>
    </source>
</evidence>
<dbReference type="PATRIC" id="fig|759620.7.peg.673"/>
<evidence type="ECO:0000256" key="1">
    <source>
        <dbReference type="SAM" id="Phobius"/>
    </source>
</evidence>
<keyword evidence="1" id="KW-1133">Transmembrane helix</keyword>
<sequence length="386" mass="43399">MKVDFEIVKLDKKWQGIATISVLSIIAIGMVGVWAQQKDEGVQETREQVANLKKIASPKVKESKIGDPLGTIGKTTDPAYAPIMTLIEQQAYQGTILLVRDGKAVWQQGFGEMAPGKVYDPDAPIALTSISKNVTAYLLQKELTRKKMSLDTSLAEFYPDLPGAHETTLRDLIRMDAPYQGAGYAPNEMSEEEYTAYYLGNLTYGVKPEKWKYNATNYQILTGVLHKLTNKSYDELVAQDIKPKYQILSVDEFEKAHNRPIAINREGEAKKFNPQRFKREMGTGNSFMSAWETYRLISDEIQGANLTTTEFSDLTKPREGKPNGYAAGMYKRDYGYHIHGQLQSFEPSIVLDDSGKNGVVLFSNRATGNLDYDLAKPIFDIWMTMK</sequence>
<keyword evidence="1" id="KW-0472">Membrane</keyword>
<dbReference type="EMBL" id="CP009223">
    <property type="protein sequence ID" value="AIM62901.1"/>
    <property type="molecule type" value="Genomic_DNA"/>
</dbReference>
<dbReference type="InterPro" id="IPR012338">
    <property type="entry name" value="Beta-lactam/transpept-like"/>
</dbReference>
<dbReference type="InterPro" id="IPR050789">
    <property type="entry name" value="Diverse_Enzym_Activities"/>
</dbReference>
<keyword evidence="1" id="KW-0812">Transmembrane</keyword>
<evidence type="ECO:0000313" key="4">
    <source>
        <dbReference type="Proteomes" id="UP000029079"/>
    </source>
</evidence>
<gene>
    <name evidence="3" type="ORF">WS74_0649</name>
</gene>
<accession>A0A088GR76</accession>
<organism evidence="3 4">
    <name type="scientific">Weissella ceti</name>
    <dbReference type="NCBI Taxonomy" id="759620"/>
    <lineage>
        <taxon>Bacteria</taxon>
        <taxon>Bacillati</taxon>
        <taxon>Bacillota</taxon>
        <taxon>Bacilli</taxon>
        <taxon>Lactobacillales</taxon>
        <taxon>Lactobacillaceae</taxon>
        <taxon>Weissella</taxon>
    </lineage>
</organism>
<feature type="domain" description="Beta-lactamase-related" evidence="2">
    <location>
        <begin position="93"/>
        <end position="372"/>
    </location>
</feature>
<protein>
    <submittedName>
        <fullName evidence="3">Penicillin-binding protein</fullName>
    </submittedName>
</protein>
<dbReference type="Pfam" id="PF00144">
    <property type="entry name" value="Beta-lactamase"/>
    <property type="match status" value="1"/>
</dbReference>
<dbReference type="AlphaFoldDB" id="A0A088GR76"/>
<dbReference type="Proteomes" id="UP000029079">
    <property type="component" value="Chromosome"/>
</dbReference>
<feature type="transmembrane region" description="Helical" evidence="1">
    <location>
        <begin position="16"/>
        <end position="35"/>
    </location>
</feature>
<dbReference type="KEGG" id="wci:WS105_0709"/>
<dbReference type="Gene3D" id="3.40.710.10">
    <property type="entry name" value="DD-peptidase/beta-lactamase superfamily"/>
    <property type="match status" value="1"/>
</dbReference>
<dbReference type="SUPFAM" id="SSF56601">
    <property type="entry name" value="beta-lactamase/transpeptidase-like"/>
    <property type="match status" value="1"/>
</dbReference>
<dbReference type="STRING" id="759620.WS105_0709"/>
<reference evidence="3 4" key="1">
    <citation type="journal article" date="2014" name="Genome Announc.">
        <title>Complete Genome Sequences of Fish Pathogenic Weissella ceti Strains WS74 and WS105.</title>
        <authorList>
            <person name="Figueiredo H.C."/>
            <person name="Leal C.A."/>
            <person name="Dorella F.A."/>
            <person name="Carvalho A.F."/>
            <person name="Soares S.C."/>
            <person name="Pereira F.L."/>
            <person name="Azevedo V.A."/>
        </authorList>
    </citation>
    <scope>NUCLEOTIDE SEQUENCE [LARGE SCALE GENOMIC DNA]</scope>
    <source>
        <strain evidence="3 4">WS74</strain>
    </source>
</reference>